<dbReference type="SUPFAM" id="SSF103473">
    <property type="entry name" value="MFS general substrate transporter"/>
    <property type="match status" value="1"/>
</dbReference>
<evidence type="ECO:0000256" key="2">
    <source>
        <dbReference type="ARBA" id="ARBA00005982"/>
    </source>
</evidence>
<dbReference type="AlphaFoldDB" id="A0AAW1XBI3"/>
<dbReference type="InterPro" id="IPR000109">
    <property type="entry name" value="POT_fam"/>
</dbReference>
<feature type="compositionally biased region" description="Basic and acidic residues" evidence="6">
    <location>
        <begin position="402"/>
        <end position="415"/>
    </location>
</feature>
<reference evidence="8 9" key="1">
    <citation type="journal article" date="2023" name="G3 (Bethesda)">
        <title>A chromosome-length genome assembly and annotation of blackberry (Rubus argutus, cv. 'Hillquist').</title>
        <authorList>
            <person name="Bruna T."/>
            <person name="Aryal R."/>
            <person name="Dudchenko O."/>
            <person name="Sargent D.J."/>
            <person name="Mead D."/>
            <person name="Buti M."/>
            <person name="Cavallini A."/>
            <person name="Hytonen T."/>
            <person name="Andres J."/>
            <person name="Pham M."/>
            <person name="Weisz D."/>
            <person name="Mascagni F."/>
            <person name="Usai G."/>
            <person name="Natali L."/>
            <person name="Bassil N."/>
            <person name="Fernandez G.E."/>
            <person name="Lomsadze A."/>
            <person name="Armour M."/>
            <person name="Olukolu B."/>
            <person name="Poorten T."/>
            <person name="Britton C."/>
            <person name="Davik J."/>
            <person name="Ashrafi H."/>
            <person name="Aiden E.L."/>
            <person name="Borodovsky M."/>
            <person name="Worthington M."/>
        </authorList>
    </citation>
    <scope>NUCLEOTIDE SEQUENCE [LARGE SCALE GENOMIC DNA]</scope>
    <source>
        <strain evidence="8">PI 553951</strain>
    </source>
</reference>
<feature type="transmembrane region" description="Helical" evidence="7">
    <location>
        <begin position="327"/>
        <end position="346"/>
    </location>
</feature>
<evidence type="ECO:0000256" key="7">
    <source>
        <dbReference type="SAM" id="Phobius"/>
    </source>
</evidence>
<name>A0AAW1XBI3_RUBAR</name>
<evidence type="ECO:0000313" key="8">
    <source>
        <dbReference type="EMBL" id="KAK9933874.1"/>
    </source>
</evidence>
<feature type="transmembrane region" description="Helical" evidence="7">
    <location>
        <begin position="94"/>
        <end position="115"/>
    </location>
</feature>
<comment type="caution">
    <text evidence="8">The sequence shown here is derived from an EMBL/GenBank/DDBJ whole genome shotgun (WGS) entry which is preliminary data.</text>
</comment>
<protein>
    <submittedName>
        <fullName evidence="8">Uncharacterized protein</fullName>
    </submittedName>
</protein>
<evidence type="ECO:0000256" key="4">
    <source>
        <dbReference type="ARBA" id="ARBA00022989"/>
    </source>
</evidence>
<dbReference type="GO" id="GO:0022857">
    <property type="term" value="F:transmembrane transporter activity"/>
    <property type="evidence" value="ECO:0007669"/>
    <property type="project" value="InterPro"/>
</dbReference>
<sequence>MQGLVLFWVSVKVMTGDATRSTVFYIAAVLLAFGEAGRPAALCKFLDDKYLSEENAEEDAKRVETRQSALWNHPWALGAAAPLFFINTSLKTQVMVSTILMVVSYLLFWCGLFCYPNNNPNKVNAEDPDMDRLSTTVCKVIDSLSPDKQTGRWKFWLKPMERKRYYKEMLAMCFAFIAYSLVEATGNTFFFNQTDFMEDKIGNFKIPILYFGVLRSFSSFISSFLCWKLIRKKWKHATLIRIGCGLVCSVLCCAVAWQVELRRSHKIKTEVTNDNSIISMSVLWLIPQFSLLGVMRGLAVEGLVEFFADGVVEDDGKLTARYYGWHAGDFVLGIGRLMTAVSILVLRHTWLDESIYRNRLDKYYRGLTFLGLANLCFYLLVASYFYKKDKHSPSSAADENEERPTERPKLEKPEIGNDDECSEGVKSNFVSWCTSCCCCDCC</sequence>
<comment type="similarity">
    <text evidence="2">Belongs to the major facilitator superfamily. Proton-dependent oligopeptide transporter (POT/PTR) (TC 2.A.17) family.</text>
</comment>
<evidence type="ECO:0000313" key="9">
    <source>
        <dbReference type="Proteomes" id="UP001457282"/>
    </source>
</evidence>
<keyword evidence="4 7" id="KW-1133">Transmembrane helix</keyword>
<accession>A0AAW1XBI3</accession>
<gene>
    <name evidence="8" type="ORF">M0R45_021047</name>
</gene>
<feature type="transmembrane region" description="Helical" evidence="7">
    <location>
        <begin position="169"/>
        <end position="188"/>
    </location>
</feature>
<dbReference type="GO" id="GO:0016020">
    <property type="term" value="C:membrane"/>
    <property type="evidence" value="ECO:0007669"/>
    <property type="project" value="UniProtKB-SubCell"/>
</dbReference>
<dbReference type="InterPro" id="IPR036259">
    <property type="entry name" value="MFS_trans_sf"/>
</dbReference>
<organism evidence="8 9">
    <name type="scientific">Rubus argutus</name>
    <name type="common">Southern blackberry</name>
    <dbReference type="NCBI Taxonomy" id="59490"/>
    <lineage>
        <taxon>Eukaryota</taxon>
        <taxon>Viridiplantae</taxon>
        <taxon>Streptophyta</taxon>
        <taxon>Embryophyta</taxon>
        <taxon>Tracheophyta</taxon>
        <taxon>Spermatophyta</taxon>
        <taxon>Magnoliopsida</taxon>
        <taxon>eudicotyledons</taxon>
        <taxon>Gunneridae</taxon>
        <taxon>Pentapetalae</taxon>
        <taxon>rosids</taxon>
        <taxon>fabids</taxon>
        <taxon>Rosales</taxon>
        <taxon>Rosaceae</taxon>
        <taxon>Rosoideae</taxon>
        <taxon>Rosoideae incertae sedis</taxon>
        <taxon>Rubus</taxon>
    </lineage>
</organism>
<feature type="transmembrane region" description="Helical" evidence="7">
    <location>
        <begin position="366"/>
        <end position="386"/>
    </location>
</feature>
<comment type="subcellular location">
    <subcellularLocation>
        <location evidence="1">Membrane</location>
        <topology evidence="1">Multi-pass membrane protein</topology>
    </subcellularLocation>
</comment>
<evidence type="ECO:0000256" key="6">
    <source>
        <dbReference type="SAM" id="MobiDB-lite"/>
    </source>
</evidence>
<feature type="region of interest" description="Disordered" evidence="6">
    <location>
        <begin position="390"/>
        <end position="421"/>
    </location>
</feature>
<evidence type="ECO:0000256" key="3">
    <source>
        <dbReference type="ARBA" id="ARBA00022692"/>
    </source>
</evidence>
<proteinExistence type="inferred from homology"/>
<feature type="transmembrane region" description="Helical" evidence="7">
    <location>
        <begin position="239"/>
        <end position="257"/>
    </location>
</feature>
<dbReference type="Proteomes" id="UP001457282">
    <property type="component" value="Unassembled WGS sequence"/>
</dbReference>
<dbReference type="Pfam" id="PF00854">
    <property type="entry name" value="PTR2"/>
    <property type="match status" value="1"/>
</dbReference>
<keyword evidence="3 7" id="KW-0812">Transmembrane</keyword>
<dbReference type="Gene3D" id="1.20.1250.20">
    <property type="entry name" value="MFS general substrate transporter like domains"/>
    <property type="match status" value="1"/>
</dbReference>
<keyword evidence="5 7" id="KW-0472">Membrane</keyword>
<keyword evidence="9" id="KW-1185">Reference proteome</keyword>
<dbReference type="PANTHER" id="PTHR11654">
    <property type="entry name" value="OLIGOPEPTIDE TRANSPORTER-RELATED"/>
    <property type="match status" value="1"/>
</dbReference>
<dbReference type="EMBL" id="JBEDUW010000004">
    <property type="protein sequence ID" value="KAK9933874.1"/>
    <property type="molecule type" value="Genomic_DNA"/>
</dbReference>
<feature type="transmembrane region" description="Helical" evidence="7">
    <location>
        <begin position="208"/>
        <end position="227"/>
    </location>
</feature>
<evidence type="ECO:0000256" key="1">
    <source>
        <dbReference type="ARBA" id="ARBA00004141"/>
    </source>
</evidence>
<evidence type="ECO:0000256" key="5">
    <source>
        <dbReference type="ARBA" id="ARBA00023136"/>
    </source>
</evidence>